<organism evidence="1 2">
    <name type="scientific">Pristionchus fissidentatus</name>
    <dbReference type="NCBI Taxonomy" id="1538716"/>
    <lineage>
        <taxon>Eukaryota</taxon>
        <taxon>Metazoa</taxon>
        <taxon>Ecdysozoa</taxon>
        <taxon>Nematoda</taxon>
        <taxon>Chromadorea</taxon>
        <taxon>Rhabditida</taxon>
        <taxon>Rhabditina</taxon>
        <taxon>Diplogasteromorpha</taxon>
        <taxon>Diplogasteroidea</taxon>
        <taxon>Neodiplogasteridae</taxon>
        <taxon>Pristionchus</taxon>
    </lineage>
</organism>
<proteinExistence type="predicted"/>
<sequence length="102" mass="11596">CTIYHAEFGNEASFSHHLANTCKPVDAPPPLAERGQYAMRCRPCKRNMSDPWTAVYHLVIQHGIADLIRPNNSIESYRMSQSFELEDASNPTIAVQFYRALK</sequence>
<dbReference type="EMBL" id="BTSY01000004">
    <property type="protein sequence ID" value="GMT24844.1"/>
    <property type="molecule type" value="Genomic_DNA"/>
</dbReference>
<evidence type="ECO:0000313" key="2">
    <source>
        <dbReference type="Proteomes" id="UP001432322"/>
    </source>
</evidence>
<dbReference type="AlphaFoldDB" id="A0AAV5VYY5"/>
<comment type="caution">
    <text evidence="1">The sequence shown here is derived from an EMBL/GenBank/DDBJ whole genome shotgun (WGS) entry which is preliminary data.</text>
</comment>
<name>A0AAV5VYY5_9BILA</name>
<protein>
    <recommendedName>
        <fullName evidence="3">C2H2-type domain-containing protein</fullName>
    </recommendedName>
</protein>
<gene>
    <name evidence="1" type="ORF">PFISCL1PPCAC_16141</name>
</gene>
<evidence type="ECO:0000313" key="1">
    <source>
        <dbReference type="EMBL" id="GMT24844.1"/>
    </source>
</evidence>
<feature type="non-terminal residue" evidence="1">
    <location>
        <position position="1"/>
    </location>
</feature>
<keyword evidence="2" id="KW-1185">Reference proteome</keyword>
<accession>A0AAV5VYY5</accession>
<reference evidence="1" key="1">
    <citation type="submission" date="2023-10" db="EMBL/GenBank/DDBJ databases">
        <title>Genome assembly of Pristionchus species.</title>
        <authorList>
            <person name="Yoshida K."/>
            <person name="Sommer R.J."/>
        </authorList>
    </citation>
    <scope>NUCLEOTIDE SEQUENCE</scope>
    <source>
        <strain evidence="1">RS5133</strain>
    </source>
</reference>
<dbReference type="Proteomes" id="UP001432322">
    <property type="component" value="Unassembled WGS sequence"/>
</dbReference>
<evidence type="ECO:0008006" key="3">
    <source>
        <dbReference type="Google" id="ProtNLM"/>
    </source>
</evidence>
<feature type="non-terminal residue" evidence="1">
    <location>
        <position position="102"/>
    </location>
</feature>